<feature type="transmembrane region" description="Helical" evidence="8">
    <location>
        <begin position="355"/>
        <end position="374"/>
    </location>
</feature>
<dbReference type="GeneID" id="110981375"/>
<keyword evidence="6" id="KW-0479">Metal-binding</keyword>
<feature type="binding site" evidence="6">
    <location>
        <position position="292"/>
    </location>
    <ligand>
        <name>Na(+)</name>
        <dbReference type="ChEBI" id="CHEBI:29101"/>
        <label>1</label>
    </ligand>
</feature>
<evidence type="ECO:0000256" key="4">
    <source>
        <dbReference type="ARBA" id="ARBA00022989"/>
    </source>
</evidence>
<gene>
    <name evidence="10" type="primary">LOC110981375</name>
</gene>
<keyword evidence="5 8" id="KW-0472">Membrane</keyword>
<evidence type="ECO:0000313" key="9">
    <source>
        <dbReference type="Proteomes" id="UP000694845"/>
    </source>
</evidence>
<feature type="transmembrane region" description="Helical" evidence="8">
    <location>
        <begin position="395"/>
        <end position="416"/>
    </location>
</feature>
<dbReference type="PROSITE" id="PS50267">
    <property type="entry name" value="NA_NEUROTRAN_SYMP_3"/>
    <property type="match status" value="1"/>
</dbReference>
<feature type="binding site" evidence="6">
    <location>
        <position position="293"/>
    </location>
    <ligand>
        <name>Na(+)</name>
        <dbReference type="ChEBI" id="CHEBI:29101"/>
        <label>1</label>
    </ligand>
</feature>
<evidence type="ECO:0000256" key="6">
    <source>
        <dbReference type="PIRSR" id="PIRSR600175-1"/>
    </source>
</evidence>
<dbReference type="InterPro" id="IPR037272">
    <property type="entry name" value="SNS_sf"/>
</dbReference>
<evidence type="ECO:0000256" key="1">
    <source>
        <dbReference type="ARBA" id="ARBA00004141"/>
    </source>
</evidence>
<keyword evidence="6" id="KW-0915">Sodium</keyword>
<dbReference type="InterPro" id="IPR000175">
    <property type="entry name" value="Na/ntran_symport"/>
</dbReference>
<feature type="transmembrane region" description="Helical" evidence="8">
    <location>
        <begin position="218"/>
        <end position="243"/>
    </location>
</feature>
<reference evidence="10" key="1">
    <citation type="submission" date="2025-08" db="UniProtKB">
        <authorList>
            <consortium name="RefSeq"/>
        </authorList>
    </citation>
    <scope>IDENTIFICATION</scope>
</reference>
<dbReference type="GO" id="GO:0015375">
    <property type="term" value="F:glycine:sodium symporter activity"/>
    <property type="evidence" value="ECO:0007669"/>
    <property type="project" value="TreeGrafter"/>
</dbReference>
<keyword evidence="7" id="KW-1015">Disulfide bond</keyword>
<feature type="transmembrane region" description="Helical" evidence="8">
    <location>
        <begin position="185"/>
        <end position="206"/>
    </location>
</feature>
<feature type="transmembrane region" description="Helical" evidence="8">
    <location>
        <begin position="277"/>
        <end position="298"/>
    </location>
</feature>
<evidence type="ECO:0000313" key="10">
    <source>
        <dbReference type="RefSeq" id="XP_022094582.1"/>
    </source>
</evidence>
<dbReference type="Proteomes" id="UP000694845">
    <property type="component" value="Unplaced"/>
</dbReference>
<dbReference type="OMA" id="CAFISWA"/>
<evidence type="ECO:0000256" key="2">
    <source>
        <dbReference type="ARBA" id="ARBA00022448"/>
    </source>
</evidence>
<evidence type="ECO:0000256" key="8">
    <source>
        <dbReference type="SAM" id="Phobius"/>
    </source>
</evidence>
<proteinExistence type="predicted"/>
<dbReference type="GO" id="GO:0046872">
    <property type="term" value="F:metal ion binding"/>
    <property type="evidence" value="ECO:0007669"/>
    <property type="project" value="UniProtKB-KW"/>
</dbReference>
<dbReference type="Pfam" id="PF00209">
    <property type="entry name" value="SNF"/>
    <property type="match status" value="2"/>
</dbReference>
<keyword evidence="2" id="KW-0813">Transport</keyword>
<organism evidence="9 10">
    <name type="scientific">Acanthaster planci</name>
    <name type="common">Crown-of-thorns starfish</name>
    <dbReference type="NCBI Taxonomy" id="133434"/>
    <lineage>
        <taxon>Eukaryota</taxon>
        <taxon>Metazoa</taxon>
        <taxon>Echinodermata</taxon>
        <taxon>Eleutherozoa</taxon>
        <taxon>Asterozoa</taxon>
        <taxon>Asteroidea</taxon>
        <taxon>Valvatacea</taxon>
        <taxon>Valvatida</taxon>
        <taxon>Acanthasteridae</taxon>
        <taxon>Acanthaster</taxon>
    </lineage>
</organism>
<sequence length="530" mass="60012">MRGAFLIPYFLSLAFAGMPMFFMEVNFGQYCSLGILTCWRAFPILKGLSYGQFLVGFYATVAYGVVITYTVYYFFISFTSSLPWVGCGQPWNTPMCSDIVMDCFQAGGVITFDNECVPLTNLTEFELDDLNITVSGPGNFSLANYIDPWKAMRKSPSEEYWMYVCNEFWLVPSGCVAWKQVWLDAVVQIFYSLSIAVGGMQTLASYNKFHNNTYRDMMIVTILNSATSILAGFVIFSILGYMAHVQGKDVSEVVRQGFGLAFVAYPEAVARMPAAPFWSVLFFFMLITLGLDSQFVNLERLATSLVDEYPRLFPPRRKSFVTLGICVVMVLCSLLCITEAGPYWTSLLDNYGTNFAMLLFAFLITGGLSWGYGIRRFINDIRTMIGDRYVDTLYFKWWPLNWVVLTPLSMGVILVFNWATWTEPEYNGPYPPWARALGWMMMITTLIGIPGHVVFELLRRKGSFMERFRIITSPTDSWGPALIQHRQEAVEVHRRHGTTMGGVVCSAEVDVNPRISKYAVVSEDEMEATV</sequence>
<feature type="transmembrane region" description="Helical" evidence="8">
    <location>
        <begin position="436"/>
        <end position="458"/>
    </location>
</feature>
<dbReference type="PRINTS" id="PR00176">
    <property type="entry name" value="NANEUSMPORT"/>
</dbReference>
<feature type="binding site" evidence="6">
    <location>
        <position position="224"/>
    </location>
    <ligand>
        <name>Na(+)</name>
        <dbReference type="ChEBI" id="CHEBI:29101"/>
        <label>1</label>
    </ligand>
</feature>
<feature type="binding site" evidence="6">
    <location>
        <position position="192"/>
    </location>
    <ligand>
        <name>Na(+)</name>
        <dbReference type="ChEBI" id="CHEBI:29101"/>
        <label>1</label>
    </ligand>
</feature>
<keyword evidence="4 8" id="KW-1133">Transmembrane helix</keyword>
<accession>A0A8B7YPI6</accession>
<dbReference type="OrthoDB" id="6581954at2759"/>
<dbReference type="KEGG" id="aplc:110981375"/>
<dbReference type="PROSITE" id="PS00754">
    <property type="entry name" value="NA_NEUROTRAN_SYMP_2"/>
    <property type="match status" value="1"/>
</dbReference>
<feature type="binding site" evidence="6">
    <location>
        <position position="289"/>
    </location>
    <ligand>
        <name>Na(+)</name>
        <dbReference type="ChEBI" id="CHEBI:29101"/>
        <label>1</label>
    </ligand>
</feature>
<dbReference type="RefSeq" id="XP_022094582.1">
    <property type="nucleotide sequence ID" value="XM_022238890.1"/>
</dbReference>
<dbReference type="SUPFAM" id="SSF161070">
    <property type="entry name" value="SNF-like"/>
    <property type="match status" value="1"/>
</dbReference>
<name>A0A8B7YPI6_ACAPL</name>
<comment type="subcellular location">
    <subcellularLocation>
        <location evidence="1">Membrane</location>
        <topology evidence="1">Multi-pass membrane protein</topology>
    </subcellularLocation>
</comment>
<dbReference type="PANTHER" id="PTHR11616:SF240">
    <property type="entry name" value="BLOATED TUBULES, ISOFORM B-RELATED"/>
    <property type="match status" value="1"/>
</dbReference>
<evidence type="ECO:0000256" key="5">
    <source>
        <dbReference type="ARBA" id="ARBA00023136"/>
    </source>
</evidence>
<keyword evidence="3 8" id="KW-0812">Transmembrane</keyword>
<evidence type="ECO:0000256" key="7">
    <source>
        <dbReference type="PIRSR" id="PIRSR600175-2"/>
    </source>
</evidence>
<feature type="disulfide bond" evidence="7">
    <location>
        <begin position="87"/>
        <end position="96"/>
    </location>
</feature>
<dbReference type="GO" id="GO:0005886">
    <property type="term" value="C:plasma membrane"/>
    <property type="evidence" value="ECO:0007669"/>
    <property type="project" value="TreeGrafter"/>
</dbReference>
<keyword evidence="9" id="KW-1185">Reference proteome</keyword>
<protein>
    <submittedName>
        <fullName evidence="10">Sodium- and chloride-dependent GABA transporter 1-like</fullName>
    </submittedName>
</protein>
<feature type="transmembrane region" description="Helical" evidence="8">
    <location>
        <begin position="319"/>
        <end position="343"/>
    </location>
</feature>
<evidence type="ECO:0000256" key="3">
    <source>
        <dbReference type="ARBA" id="ARBA00022692"/>
    </source>
</evidence>
<dbReference type="PANTHER" id="PTHR11616">
    <property type="entry name" value="SODIUM/CHLORIDE DEPENDENT TRANSPORTER"/>
    <property type="match status" value="1"/>
</dbReference>
<feature type="transmembrane region" description="Helical" evidence="8">
    <location>
        <begin position="50"/>
        <end position="75"/>
    </location>
</feature>
<dbReference type="AlphaFoldDB" id="A0A8B7YPI6"/>